<sequence length="122" mass="14554">MTYSKVKVSNKADVHKKTQKRSKWSPKEDEWLRYYHNLYDGSWSKIAEELKGRDNRACYDRWTNHANPDINKKPLENREIEILKKNHKKYGNEWSKVVKGLVGRTPLQAKNYFNAEKKKSIT</sequence>
<protein>
    <submittedName>
        <fullName evidence="4">3763_t:CDS:1</fullName>
    </submittedName>
</protein>
<dbReference type="PROSITE" id="PS51294">
    <property type="entry name" value="HTH_MYB"/>
    <property type="match status" value="2"/>
</dbReference>
<dbReference type="GO" id="GO:0005634">
    <property type="term" value="C:nucleus"/>
    <property type="evidence" value="ECO:0007669"/>
    <property type="project" value="TreeGrafter"/>
</dbReference>
<accession>A0A9N9B5A0</accession>
<name>A0A9N9B5A0_9GLOM</name>
<organism evidence="4 5">
    <name type="scientific">Paraglomus occultum</name>
    <dbReference type="NCBI Taxonomy" id="144539"/>
    <lineage>
        <taxon>Eukaryota</taxon>
        <taxon>Fungi</taxon>
        <taxon>Fungi incertae sedis</taxon>
        <taxon>Mucoromycota</taxon>
        <taxon>Glomeromycotina</taxon>
        <taxon>Glomeromycetes</taxon>
        <taxon>Paraglomerales</taxon>
        <taxon>Paraglomeraceae</taxon>
        <taxon>Paraglomus</taxon>
    </lineage>
</organism>
<dbReference type="Proteomes" id="UP000789572">
    <property type="component" value="Unassembled WGS sequence"/>
</dbReference>
<dbReference type="EMBL" id="CAJVPJ010000780">
    <property type="protein sequence ID" value="CAG8555948.1"/>
    <property type="molecule type" value="Genomic_DNA"/>
</dbReference>
<dbReference type="PANTHER" id="PTHR45614">
    <property type="entry name" value="MYB PROTEIN-RELATED"/>
    <property type="match status" value="1"/>
</dbReference>
<reference evidence="4" key="1">
    <citation type="submission" date="2021-06" db="EMBL/GenBank/DDBJ databases">
        <authorList>
            <person name="Kallberg Y."/>
            <person name="Tangrot J."/>
            <person name="Rosling A."/>
        </authorList>
    </citation>
    <scope>NUCLEOTIDE SEQUENCE</scope>
    <source>
        <strain evidence="4">IA702</strain>
    </source>
</reference>
<dbReference type="SUPFAM" id="SSF46689">
    <property type="entry name" value="Homeodomain-like"/>
    <property type="match status" value="1"/>
</dbReference>
<feature type="region of interest" description="Disordered" evidence="1">
    <location>
        <begin position="1"/>
        <end position="25"/>
    </location>
</feature>
<evidence type="ECO:0000256" key="1">
    <source>
        <dbReference type="SAM" id="MobiDB-lite"/>
    </source>
</evidence>
<dbReference type="AlphaFoldDB" id="A0A9N9B5A0"/>
<evidence type="ECO:0000313" key="4">
    <source>
        <dbReference type="EMBL" id="CAG8555948.1"/>
    </source>
</evidence>
<dbReference type="CDD" id="cd00167">
    <property type="entry name" value="SANT"/>
    <property type="match status" value="2"/>
</dbReference>
<dbReference type="GO" id="GO:0000978">
    <property type="term" value="F:RNA polymerase II cis-regulatory region sequence-specific DNA binding"/>
    <property type="evidence" value="ECO:0007669"/>
    <property type="project" value="TreeGrafter"/>
</dbReference>
<feature type="domain" description="HTH myb-type" evidence="3">
    <location>
        <begin position="81"/>
        <end position="121"/>
    </location>
</feature>
<proteinExistence type="predicted"/>
<dbReference type="SMART" id="SM00717">
    <property type="entry name" value="SANT"/>
    <property type="match status" value="2"/>
</dbReference>
<feature type="domain" description="HTH myb-type" evidence="3">
    <location>
        <begin position="16"/>
        <end position="70"/>
    </location>
</feature>
<dbReference type="GO" id="GO:0000981">
    <property type="term" value="F:DNA-binding transcription factor activity, RNA polymerase II-specific"/>
    <property type="evidence" value="ECO:0007669"/>
    <property type="project" value="TreeGrafter"/>
</dbReference>
<evidence type="ECO:0000259" key="2">
    <source>
        <dbReference type="PROSITE" id="PS50090"/>
    </source>
</evidence>
<gene>
    <name evidence="4" type="ORF">POCULU_LOCUS5264</name>
</gene>
<dbReference type="PROSITE" id="PS50090">
    <property type="entry name" value="MYB_LIKE"/>
    <property type="match status" value="1"/>
</dbReference>
<comment type="caution">
    <text evidence="4">The sequence shown here is derived from an EMBL/GenBank/DDBJ whole genome shotgun (WGS) entry which is preliminary data.</text>
</comment>
<keyword evidence="5" id="KW-1185">Reference proteome</keyword>
<evidence type="ECO:0000259" key="3">
    <source>
        <dbReference type="PROSITE" id="PS51294"/>
    </source>
</evidence>
<feature type="domain" description="Myb-like" evidence="2">
    <location>
        <begin position="16"/>
        <end position="66"/>
    </location>
</feature>
<dbReference type="OrthoDB" id="2143914at2759"/>
<dbReference type="Gene3D" id="1.10.10.60">
    <property type="entry name" value="Homeodomain-like"/>
    <property type="match status" value="2"/>
</dbReference>
<evidence type="ECO:0000313" key="5">
    <source>
        <dbReference type="Proteomes" id="UP000789572"/>
    </source>
</evidence>
<dbReference type="Pfam" id="PF13921">
    <property type="entry name" value="Myb_DNA-bind_6"/>
    <property type="match status" value="1"/>
</dbReference>
<dbReference type="InterPro" id="IPR017930">
    <property type="entry name" value="Myb_dom"/>
</dbReference>
<dbReference type="InterPro" id="IPR050560">
    <property type="entry name" value="MYB_TF"/>
</dbReference>
<dbReference type="InterPro" id="IPR009057">
    <property type="entry name" value="Homeodomain-like_sf"/>
</dbReference>
<dbReference type="InterPro" id="IPR001005">
    <property type="entry name" value="SANT/Myb"/>
</dbReference>